<evidence type="ECO:0000259" key="9">
    <source>
        <dbReference type="PROSITE" id="PS51379"/>
    </source>
</evidence>
<dbReference type="EC" id="1.17.99.6" evidence="10"/>
<accession>A0A4Z0V8B4</accession>
<dbReference type="GeneID" id="82149057"/>
<dbReference type="PROSITE" id="PS00198">
    <property type="entry name" value="4FE4S_FER_1"/>
    <property type="match status" value="1"/>
</dbReference>
<sequence>MDSEDIKRLVTGTGAVAVGIAATAPVGLDAESLYLQWIAAGKHGGMSYLEKYQDVRRDPRLLLEGAESIIVAAFNYYNRDNGKLRWARYALGRDYHEEIRERLDAVATAITITSGAQCRVTVDTAPLRERYWAERAGVGFIGINNQLIVPGAGSWCVLGSIITTLPLDADTPSGRSCDGCMRCVRACPGRALDGKGGMDACKCLSYLTIEHRGEYDATPDRIYGCDVCQEVCPHNATAIPTEIGGFSPRAEILGLGCKDILEMEQSEFSRIFTHSAIKRTKLAGLQRNARMLNQGETQPE</sequence>
<dbReference type="InterPro" id="IPR004453">
    <property type="entry name" value="QueG"/>
</dbReference>
<organism evidence="10 11">
    <name type="scientific">Duncaniella freteri</name>
    <dbReference type="NCBI Taxonomy" id="2530391"/>
    <lineage>
        <taxon>Bacteria</taxon>
        <taxon>Pseudomonadati</taxon>
        <taxon>Bacteroidota</taxon>
        <taxon>Bacteroidia</taxon>
        <taxon>Bacteroidales</taxon>
        <taxon>Muribaculaceae</taxon>
        <taxon>Duncaniella</taxon>
    </lineage>
</organism>
<dbReference type="AlphaFoldDB" id="A0A4Z0V8B4"/>
<reference evidence="10 11" key="1">
    <citation type="submission" date="2019-02" db="EMBL/GenBank/DDBJ databases">
        <title>Isolation and identification of novel species under the genus Muribaculum.</title>
        <authorList>
            <person name="Miyake S."/>
            <person name="Ding Y."/>
            <person name="Low A."/>
            <person name="Soh M."/>
            <person name="Seedorf H."/>
        </authorList>
    </citation>
    <scope>NUCLEOTIDE SEQUENCE [LARGE SCALE GENOMIC DNA]</scope>
    <source>
        <strain evidence="10 11">TLL-A3</strain>
    </source>
</reference>
<keyword evidence="8" id="KW-0411">Iron-sulfur</keyword>
<dbReference type="RefSeq" id="WP_135471002.1">
    <property type="nucleotide sequence ID" value="NZ_CASJDB010000016.1"/>
</dbReference>
<name>A0A4Z0V8B4_9BACT</name>
<protein>
    <submittedName>
        <fullName evidence="10">tRNA epoxyqueuosine(34) reductase QueG</fullName>
        <ecNumber evidence="10">1.17.99.6</ecNumber>
    </submittedName>
</protein>
<keyword evidence="2" id="KW-0963">Cytoplasm</keyword>
<keyword evidence="1" id="KW-0004">4Fe-4S</keyword>
<keyword evidence="11" id="KW-1185">Reference proteome</keyword>
<dbReference type="GO" id="GO:0052693">
    <property type="term" value="F:epoxyqueuosine reductase activity"/>
    <property type="evidence" value="ECO:0007669"/>
    <property type="project" value="UniProtKB-EC"/>
</dbReference>
<dbReference type="GO" id="GO:0008616">
    <property type="term" value="P:tRNA queuosine(34) biosynthetic process"/>
    <property type="evidence" value="ECO:0007669"/>
    <property type="project" value="UniProtKB-KW"/>
</dbReference>
<gene>
    <name evidence="10" type="primary">queG</name>
    <name evidence="10" type="ORF">EZ315_04570</name>
</gene>
<keyword evidence="3" id="KW-0819">tRNA processing</keyword>
<feature type="domain" description="4Fe-4S ferredoxin-type" evidence="9">
    <location>
        <begin position="213"/>
        <end position="242"/>
    </location>
</feature>
<evidence type="ECO:0000256" key="7">
    <source>
        <dbReference type="ARBA" id="ARBA00023004"/>
    </source>
</evidence>
<evidence type="ECO:0000256" key="3">
    <source>
        <dbReference type="ARBA" id="ARBA00022694"/>
    </source>
</evidence>
<proteinExistence type="predicted"/>
<dbReference type="InterPro" id="IPR013542">
    <property type="entry name" value="QueG_DUF1730"/>
</dbReference>
<dbReference type="PANTHER" id="PTHR30002:SF4">
    <property type="entry name" value="EPOXYQUEUOSINE REDUCTASE"/>
    <property type="match status" value="1"/>
</dbReference>
<dbReference type="GO" id="GO:0046872">
    <property type="term" value="F:metal ion binding"/>
    <property type="evidence" value="ECO:0007669"/>
    <property type="project" value="UniProtKB-KW"/>
</dbReference>
<evidence type="ECO:0000256" key="6">
    <source>
        <dbReference type="ARBA" id="ARBA00023002"/>
    </source>
</evidence>
<keyword evidence="5" id="KW-0671">Queuosine biosynthesis</keyword>
<dbReference type="GO" id="GO:0051539">
    <property type="term" value="F:4 iron, 4 sulfur cluster binding"/>
    <property type="evidence" value="ECO:0007669"/>
    <property type="project" value="UniProtKB-KW"/>
</dbReference>
<dbReference type="InterPro" id="IPR017896">
    <property type="entry name" value="4Fe4S_Fe-S-bd"/>
</dbReference>
<dbReference type="SUPFAM" id="SSF54862">
    <property type="entry name" value="4Fe-4S ferredoxins"/>
    <property type="match status" value="1"/>
</dbReference>
<keyword evidence="7" id="KW-0408">Iron</keyword>
<evidence type="ECO:0000313" key="10">
    <source>
        <dbReference type="EMBL" id="TGG40005.1"/>
    </source>
</evidence>
<evidence type="ECO:0000256" key="1">
    <source>
        <dbReference type="ARBA" id="ARBA00022485"/>
    </source>
</evidence>
<dbReference type="Proteomes" id="UP000297635">
    <property type="component" value="Unassembled WGS sequence"/>
</dbReference>
<evidence type="ECO:0000256" key="2">
    <source>
        <dbReference type="ARBA" id="ARBA00022490"/>
    </source>
</evidence>
<dbReference type="EMBL" id="SJSA01000001">
    <property type="protein sequence ID" value="TGG40005.1"/>
    <property type="molecule type" value="Genomic_DNA"/>
</dbReference>
<evidence type="ECO:0000256" key="4">
    <source>
        <dbReference type="ARBA" id="ARBA00022723"/>
    </source>
</evidence>
<keyword evidence="4" id="KW-0479">Metal-binding</keyword>
<dbReference type="Pfam" id="PF08331">
    <property type="entry name" value="QueG_DUF1730"/>
    <property type="match status" value="1"/>
</dbReference>
<dbReference type="PANTHER" id="PTHR30002">
    <property type="entry name" value="EPOXYQUEUOSINE REDUCTASE"/>
    <property type="match status" value="1"/>
</dbReference>
<dbReference type="NCBIfam" id="TIGR00276">
    <property type="entry name" value="tRNA epoxyqueuosine(34) reductase QueG"/>
    <property type="match status" value="1"/>
</dbReference>
<dbReference type="InterPro" id="IPR017900">
    <property type="entry name" value="4Fe4S_Fe_S_CS"/>
</dbReference>
<dbReference type="Gene3D" id="3.30.70.20">
    <property type="match status" value="1"/>
</dbReference>
<keyword evidence="6 10" id="KW-0560">Oxidoreductase</keyword>
<evidence type="ECO:0000256" key="5">
    <source>
        <dbReference type="ARBA" id="ARBA00022785"/>
    </source>
</evidence>
<evidence type="ECO:0000313" key="11">
    <source>
        <dbReference type="Proteomes" id="UP000297635"/>
    </source>
</evidence>
<feature type="domain" description="4Fe-4S ferredoxin-type" evidence="9">
    <location>
        <begin position="165"/>
        <end position="197"/>
    </location>
</feature>
<dbReference type="PROSITE" id="PS51379">
    <property type="entry name" value="4FE4S_FER_2"/>
    <property type="match status" value="2"/>
</dbReference>
<comment type="caution">
    <text evidence="10">The sequence shown here is derived from an EMBL/GenBank/DDBJ whole genome shotgun (WGS) entry which is preliminary data.</text>
</comment>
<evidence type="ECO:0000256" key="8">
    <source>
        <dbReference type="ARBA" id="ARBA00023014"/>
    </source>
</evidence>
<dbReference type="Pfam" id="PF13484">
    <property type="entry name" value="Fer4_16"/>
    <property type="match status" value="1"/>
</dbReference>